<evidence type="ECO:0000256" key="2">
    <source>
        <dbReference type="SAM" id="SignalP"/>
    </source>
</evidence>
<evidence type="ECO:0008006" key="5">
    <source>
        <dbReference type="Google" id="ProtNLM"/>
    </source>
</evidence>
<gene>
    <name evidence="3" type="ORF">HNS30_15590</name>
</gene>
<evidence type="ECO:0000256" key="1">
    <source>
        <dbReference type="SAM" id="MobiDB-lite"/>
    </source>
</evidence>
<feature type="signal peptide" evidence="2">
    <location>
        <begin position="1"/>
        <end position="22"/>
    </location>
</feature>
<proteinExistence type="predicted"/>
<keyword evidence="2" id="KW-0732">Signal</keyword>
<accession>A0A7Y4JUK6</accession>
<feature type="region of interest" description="Disordered" evidence="1">
    <location>
        <begin position="82"/>
        <end position="103"/>
    </location>
</feature>
<protein>
    <recommendedName>
        <fullName evidence="5">Glucosyltransferase-I</fullName>
    </recommendedName>
</protein>
<dbReference type="EMBL" id="JABFJW010000106">
    <property type="protein sequence ID" value="NOK10457.1"/>
    <property type="molecule type" value="Genomic_DNA"/>
</dbReference>
<feature type="chain" id="PRO_5031284467" description="Glucosyltransferase-I" evidence="2">
    <location>
        <begin position="23"/>
        <end position="387"/>
    </location>
</feature>
<comment type="caution">
    <text evidence="3">The sequence shown here is derived from an EMBL/GenBank/DDBJ whole genome shotgun (WGS) entry which is preliminary data.</text>
</comment>
<dbReference type="RefSeq" id="WP_171414987.1">
    <property type="nucleotide sequence ID" value="NZ_JABFJW010000106.1"/>
</dbReference>
<evidence type="ECO:0000313" key="4">
    <source>
        <dbReference type="Proteomes" id="UP000528460"/>
    </source>
</evidence>
<dbReference type="PROSITE" id="PS51257">
    <property type="entry name" value="PROKAR_LIPOPROTEIN"/>
    <property type="match status" value="1"/>
</dbReference>
<name>A0A7Y4JUK6_9BACT</name>
<dbReference type="Proteomes" id="UP000528460">
    <property type="component" value="Unassembled WGS sequence"/>
</dbReference>
<sequence>MSTFRGSFLALFLGLSVGAVLAAACNSPTGCEGCVNERGVCLRGTQDSACGSFGEACVACGDGSVCMEGACAQAGPDAGTDLDAGTDAGTDLDAGTAPDAGTDVDAGTTTGFRLVPSTTTATLRDVAVVSPTEAYAVGFRGTVLRWNGSQWSAAGSPTSEDLYSVTLAEGGGWAVGAGGTFLSLTNGTWSVYGSSPTAALLTGVSAVSARSAMAVGKEGDQRQALVWDGSQWTKFATGAPHPYTTVSDVFMLADGTAFAAQDSMIMRWKDTDWEQLTTPTTTSLQGVWASSANEVFAVGSSGVLMRWTSTSGRVMEQRAPYPFLHGVWGSSPSDVWAVGSSGVIMHWNGDGWTQVASPTTQELFGVSGTGPDDVWIVGAGGTLLHGP</sequence>
<reference evidence="3 4" key="1">
    <citation type="submission" date="2020-05" db="EMBL/GenBank/DDBJ databases">
        <authorList>
            <person name="Whitworth D."/>
        </authorList>
    </citation>
    <scope>NUCLEOTIDE SEQUENCE [LARGE SCALE GENOMIC DNA]</scope>
    <source>
        <strain evidence="3 4">CA046A</strain>
    </source>
</reference>
<evidence type="ECO:0000313" key="3">
    <source>
        <dbReference type="EMBL" id="NOK10457.1"/>
    </source>
</evidence>
<organism evidence="3 4">
    <name type="scientific">Corallococcus exercitus</name>
    <dbReference type="NCBI Taxonomy" id="2316736"/>
    <lineage>
        <taxon>Bacteria</taxon>
        <taxon>Pseudomonadati</taxon>
        <taxon>Myxococcota</taxon>
        <taxon>Myxococcia</taxon>
        <taxon>Myxococcales</taxon>
        <taxon>Cystobacterineae</taxon>
        <taxon>Myxococcaceae</taxon>
        <taxon>Corallococcus</taxon>
    </lineage>
</organism>
<dbReference type="AlphaFoldDB" id="A0A7Y4JUK6"/>